<evidence type="ECO:0000256" key="1">
    <source>
        <dbReference type="SAM" id="SignalP"/>
    </source>
</evidence>
<dbReference type="SUPFAM" id="SSF48452">
    <property type="entry name" value="TPR-like"/>
    <property type="match status" value="1"/>
</dbReference>
<keyword evidence="3" id="KW-1185">Reference proteome</keyword>
<evidence type="ECO:0000313" key="3">
    <source>
        <dbReference type="Proteomes" id="UP001267426"/>
    </source>
</evidence>
<keyword evidence="2" id="KW-0449">Lipoprotein</keyword>
<protein>
    <submittedName>
        <fullName evidence="2">SusD/RagB family nutrient-binding outer membrane lipoprotein</fullName>
    </submittedName>
</protein>
<feature type="signal peptide" evidence="1">
    <location>
        <begin position="1"/>
        <end position="20"/>
    </location>
</feature>
<gene>
    <name evidence="2" type="ORF">RM540_13710</name>
</gene>
<proteinExistence type="predicted"/>
<dbReference type="Gene3D" id="1.25.40.390">
    <property type="match status" value="1"/>
</dbReference>
<reference evidence="2 3" key="1">
    <citation type="submission" date="2023-09" db="EMBL/GenBank/DDBJ databases">
        <authorList>
            <person name="Rey-Velasco X."/>
        </authorList>
    </citation>
    <scope>NUCLEOTIDE SEQUENCE [LARGE SCALE GENOMIC DNA]</scope>
    <source>
        <strain evidence="2 3">F394</strain>
    </source>
</reference>
<accession>A0ABU3BU96</accession>
<name>A0ABU3BU96_9BACT</name>
<sequence length="472" mass="51099">MTARLRPALSVLLAGAFFVAAPGCDGFLDINENPNEPTQVPVGALLASTTFATGETTFGLGNLTANYVQYLASPNRASASDVYERISLDETWGNLYDVMADLKRLEAQAAAEGATDYAGVARILLAYHLASTVDAWGSAPYSQAFDPVETLNPAYDDGEALYNEVFRLLADGIAALEAGGSTLSPGGDDFVYGGDTDLWVKTAYALRARYLNHLTKTDAYDPQAVLAAVDRAYTSEAESATVAYFDDEINPWADVAIDNANLFLGGWLSEQFVQAVDGTTYGVVDPRIEAYTDSLADGSYVGTVNGAGRGGAKEQGERVVLTTNTYYARRTAPLELVTYSEVKLVEAEAALRAGQRDRAYAAYTEAIRAHMDKLGVGADAAAAYLAAPQVSVGAAALTLDDVFREKYKVLFLNPEAWVDARRHDYDYEGFVLPANAELPEFIRRIDYPDTEYSRNASNIPEASLTDRIWWDQ</sequence>
<feature type="chain" id="PRO_5045215943" evidence="1">
    <location>
        <begin position="21"/>
        <end position="472"/>
    </location>
</feature>
<dbReference type="RefSeq" id="WP_311665073.1">
    <property type="nucleotide sequence ID" value="NZ_JAVRHT010000038.1"/>
</dbReference>
<comment type="caution">
    <text evidence="2">The sequence shown here is derived from an EMBL/GenBank/DDBJ whole genome shotgun (WGS) entry which is preliminary data.</text>
</comment>
<dbReference type="InterPro" id="IPR011990">
    <property type="entry name" value="TPR-like_helical_dom_sf"/>
</dbReference>
<dbReference type="InterPro" id="IPR041662">
    <property type="entry name" value="SusD-like_2"/>
</dbReference>
<dbReference type="Pfam" id="PF12771">
    <property type="entry name" value="SusD-like_2"/>
    <property type="match status" value="1"/>
</dbReference>
<dbReference type="EMBL" id="JAVRHT010000038">
    <property type="protein sequence ID" value="MDT0632810.1"/>
    <property type="molecule type" value="Genomic_DNA"/>
</dbReference>
<evidence type="ECO:0000313" key="2">
    <source>
        <dbReference type="EMBL" id="MDT0632810.1"/>
    </source>
</evidence>
<organism evidence="2 3">
    <name type="scientific">Rubrivirga litoralis</name>
    <dbReference type="NCBI Taxonomy" id="3075598"/>
    <lineage>
        <taxon>Bacteria</taxon>
        <taxon>Pseudomonadati</taxon>
        <taxon>Rhodothermota</taxon>
        <taxon>Rhodothermia</taxon>
        <taxon>Rhodothermales</taxon>
        <taxon>Rubricoccaceae</taxon>
        <taxon>Rubrivirga</taxon>
    </lineage>
</organism>
<dbReference type="Proteomes" id="UP001267426">
    <property type="component" value="Unassembled WGS sequence"/>
</dbReference>
<keyword evidence="1" id="KW-0732">Signal</keyword>